<protein>
    <submittedName>
        <fullName evidence="1">Uncharacterized protein</fullName>
    </submittedName>
</protein>
<dbReference type="EMBL" id="FCOJ02000115">
    <property type="protein sequence ID" value="SAK97080.1"/>
    <property type="molecule type" value="Genomic_DNA"/>
</dbReference>
<evidence type="ECO:0000313" key="2">
    <source>
        <dbReference type="Proteomes" id="UP000054596"/>
    </source>
</evidence>
<gene>
    <name evidence="1" type="ORF">AWB82_07095</name>
</gene>
<dbReference type="STRING" id="1777143.AWB82_07095"/>
<dbReference type="AlphaFoldDB" id="A0A158DRN4"/>
<sequence>MSVFHHVLGLWLAPDFSAVERGEMAPPHVDYSSLDTRDVARTLSEFNDCGEDVSSAFLMMRSTRSPFNSDWQDAWQEVPSAKTSRPNC</sequence>
<dbReference type="Proteomes" id="UP000054596">
    <property type="component" value="Unassembled WGS sequence"/>
</dbReference>
<proteinExistence type="predicted"/>
<comment type="caution">
    <text evidence="1">The sequence shown here is derived from an EMBL/GenBank/DDBJ whole genome shotgun (WGS) entry which is preliminary data.</text>
</comment>
<keyword evidence="2" id="KW-1185">Reference proteome</keyword>
<name>A0A158DRN4_9BURK</name>
<reference evidence="1" key="1">
    <citation type="submission" date="2016-01" db="EMBL/GenBank/DDBJ databases">
        <authorList>
            <person name="Peeters C."/>
        </authorList>
    </citation>
    <scope>NUCLEOTIDE SEQUENCE [LARGE SCALE GENOMIC DNA]</scope>
    <source>
        <strain evidence="1">LMG 29325</strain>
    </source>
</reference>
<accession>A0A158DRN4</accession>
<evidence type="ECO:0000313" key="1">
    <source>
        <dbReference type="EMBL" id="SAK97080.1"/>
    </source>
</evidence>
<organism evidence="1 2">
    <name type="scientific">Caballeronia glebae</name>
    <dbReference type="NCBI Taxonomy" id="1777143"/>
    <lineage>
        <taxon>Bacteria</taxon>
        <taxon>Pseudomonadati</taxon>
        <taxon>Pseudomonadota</taxon>
        <taxon>Betaproteobacteria</taxon>
        <taxon>Burkholderiales</taxon>
        <taxon>Burkholderiaceae</taxon>
        <taxon>Caballeronia</taxon>
    </lineage>
</organism>